<keyword evidence="8" id="KW-0902">Two-component regulatory system</keyword>
<evidence type="ECO:0000256" key="5">
    <source>
        <dbReference type="ARBA" id="ARBA00022741"/>
    </source>
</evidence>
<dbReference type="Pfam" id="PF00512">
    <property type="entry name" value="HisKA"/>
    <property type="match status" value="1"/>
</dbReference>
<feature type="domain" description="Histidine kinase" evidence="10">
    <location>
        <begin position="71"/>
        <end position="294"/>
    </location>
</feature>
<dbReference type="PROSITE" id="PS50109">
    <property type="entry name" value="HIS_KIN"/>
    <property type="match status" value="1"/>
</dbReference>
<keyword evidence="13" id="KW-1185">Reference proteome</keyword>
<gene>
    <name evidence="12" type="ORF">EDC38_2401</name>
</gene>
<evidence type="ECO:0000256" key="8">
    <source>
        <dbReference type="ARBA" id="ARBA00023012"/>
    </source>
</evidence>
<dbReference type="CDD" id="cd00082">
    <property type="entry name" value="HisKA"/>
    <property type="match status" value="1"/>
</dbReference>
<evidence type="ECO:0000313" key="13">
    <source>
        <dbReference type="Proteomes" id="UP000273643"/>
    </source>
</evidence>
<proteinExistence type="predicted"/>
<dbReference type="SUPFAM" id="SSF55874">
    <property type="entry name" value="ATPase domain of HSP90 chaperone/DNA topoisomerase II/histidine kinase"/>
    <property type="match status" value="1"/>
</dbReference>
<feature type="modified residue" description="4-aspartylphosphate" evidence="9">
    <location>
        <position position="509"/>
    </location>
</feature>
<name>A0A3N1P044_9GAMM</name>
<accession>A0A3N1P044</accession>
<evidence type="ECO:0000259" key="10">
    <source>
        <dbReference type="PROSITE" id="PS50109"/>
    </source>
</evidence>
<evidence type="ECO:0000256" key="9">
    <source>
        <dbReference type="PROSITE-ProRule" id="PRU00169"/>
    </source>
</evidence>
<dbReference type="SMART" id="SM00388">
    <property type="entry name" value="HisKA"/>
    <property type="match status" value="1"/>
</dbReference>
<dbReference type="CDD" id="cd17546">
    <property type="entry name" value="REC_hyHK_CKI1_RcsC-like"/>
    <property type="match status" value="2"/>
</dbReference>
<dbReference type="SMART" id="SM00387">
    <property type="entry name" value="HATPase_c"/>
    <property type="match status" value="1"/>
</dbReference>
<dbReference type="SUPFAM" id="SSF52172">
    <property type="entry name" value="CheY-like"/>
    <property type="match status" value="2"/>
</dbReference>
<evidence type="ECO:0000256" key="1">
    <source>
        <dbReference type="ARBA" id="ARBA00000085"/>
    </source>
</evidence>
<dbReference type="Gene3D" id="3.30.565.10">
    <property type="entry name" value="Histidine kinase-like ATPase, C-terminal domain"/>
    <property type="match status" value="1"/>
</dbReference>
<keyword evidence="3 9" id="KW-0597">Phosphoprotein</keyword>
<evidence type="ECO:0000313" key="12">
    <source>
        <dbReference type="EMBL" id="ROQ21773.1"/>
    </source>
</evidence>
<protein>
    <recommendedName>
        <fullName evidence="2">histidine kinase</fullName>
        <ecNumber evidence="2">2.7.13.3</ecNumber>
    </recommendedName>
</protein>
<dbReference type="EC" id="2.7.13.3" evidence="2"/>
<dbReference type="Gene3D" id="1.10.287.130">
    <property type="match status" value="1"/>
</dbReference>
<evidence type="ECO:0000256" key="4">
    <source>
        <dbReference type="ARBA" id="ARBA00022679"/>
    </source>
</evidence>
<dbReference type="GO" id="GO:0000155">
    <property type="term" value="F:phosphorelay sensor kinase activity"/>
    <property type="evidence" value="ECO:0007669"/>
    <property type="project" value="InterPro"/>
</dbReference>
<dbReference type="InterPro" id="IPR011006">
    <property type="entry name" value="CheY-like_superfamily"/>
</dbReference>
<dbReference type="InterPro" id="IPR005467">
    <property type="entry name" value="His_kinase_dom"/>
</dbReference>
<dbReference type="GO" id="GO:0005524">
    <property type="term" value="F:ATP binding"/>
    <property type="evidence" value="ECO:0007669"/>
    <property type="project" value="UniProtKB-KW"/>
</dbReference>
<dbReference type="EMBL" id="RJUK01000001">
    <property type="protein sequence ID" value="ROQ21773.1"/>
    <property type="molecule type" value="Genomic_DNA"/>
</dbReference>
<dbReference type="AlphaFoldDB" id="A0A3N1P044"/>
<dbReference type="Pfam" id="PF00072">
    <property type="entry name" value="Response_reg"/>
    <property type="match status" value="2"/>
</dbReference>
<dbReference type="InterPro" id="IPR001789">
    <property type="entry name" value="Sig_transdc_resp-reg_receiver"/>
</dbReference>
<evidence type="ECO:0000259" key="11">
    <source>
        <dbReference type="PROSITE" id="PS50110"/>
    </source>
</evidence>
<organism evidence="12 13">
    <name type="scientific">Marinimicrobium koreense</name>
    <dbReference type="NCBI Taxonomy" id="306545"/>
    <lineage>
        <taxon>Bacteria</taxon>
        <taxon>Pseudomonadati</taxon>
        <taxon>Pseudomonadota</taxon>
        <taxon>Gammaproteobacteria</taxon>
        <taxon>Cellvibrionales</taxon>
        <taxon>Cellvibrionaceae</taxon>
        <taxon>Marinimicrobium</taxon>
    </lineage>
</organism>
<dbReference type="InterPro" id="IPR003594">
    <property type="entry name" value="HATPase_dom"/>
</dbReference>
<dbReference type="SMART" id="SM00448">
    <property type="entry name" value="REC"/>
    <property type="match status" value="2"/>
</dbReference>
<keyword evidence="5" id="KW-0547">Nucleotide-binding</keyword>
<keyword evidence="4" id="KW-0808">Transferase</keyword>
<dbReference type="InterPro" id="IPR036097">
    <property type="entry name" value="HisK_dim/P_sf"/>
</dbReference>
<dbReference type="RefSeq" id="WP_170162912.1">
    <property type="nucleotide sequence ID" value="NZ_RJUK01000001.1"/>
</dbReference>
<sequence>MATHDPSVQQRIRALEKELAELKARVASSEPAGALSEAQASDRLSSAQDALIAAKTQADLANRTKSEFLARMSHEIRTPMNAIIGLGHLLGDTPLDDQQRSYLDSMGAAADSLLHIINQVLDFSKIETGKIVLESAHFDLEQVFEKLARLFEVSAIHRQVDITYDLHPEVPRFLRGDTARLSQILSHLVNNAMQYSTSDQVLLSVRQINATSEGVELKFCITDFGVGMSPEQVAALEASFDAMARGDFPRQVGVATSTGLTICYHLIKLMHGELEIQTEPGRGCRISFTARFEHSQIGARTLKERPDQFEHLRALIVDDNDLAREIIARTLHNMQLHADCAASAEEAIHQLRTAERAGRPYDLVLMDYQMPVVNGLEATEVLKADPALAHTPQVLLISSYHRDEIFDGEQNAELVDGFLNKPVSESRLFDALSQLFSGHLNAQAATTPGAEVSLAGLNVLLAEDNKVNQQVAQGILRKRGAEVTLAATGREALDQFYRNVDHFDVILMDLEMPDMDGYEATRRIRAGDQRPDIPIVALTAQALRGDRERCLAEGMNDYISKPIKPALLYQTLFEVVQAATTPQGK</sequence>
<dbReference type="InterPro" id="IPR036890">
    <property type="entry name" value="HATPase_C_sf"/>
</dbReference>
<evidence type="ECO:0000256" key="2">
    <source>
        <dbReference type="ARBA" id="ARBA00012438"/>
    </source>
</evidence>
<dbReference type="PROSITE" id="PS50110">
    <property type="entry name" value="RESPONSE_REGULATORY"/>
    <property type="match status" value="2"/>
</dbReference>
<keyword evidence="6 12" id="KW-0418">Kinase</keyword>
<dbReference type="Pfam" id="PF02518">
    <property type="entry name" value="HATPase_c"/>
    <property type="match status" value="1"/>
</dbReference>
<reference evidence="12 13" key="1">
    <citation type="submission" date="2018-11" db="EMBL/GenBank/DDBJ databases">
        <title>Genomic Encyclopedia of Type Strains, Phase IV (KMG-IV): sequencing the most valuable type-strain genomes for metagenomic binning, comparative biology and taxonomic classification.</title>
        <authorList>
            <person name="Goeker M."/>
        </authorList>
    </citation>
    <scope>NUCLEOTIDE SEQUENCE [LARGE SCALE GENOMIC DNA]</scope>
    <source>
        <strain evidence="12 13">DSM 16974</strain>
    </source>
</reference>
<dbReference type="Proteomes" id="UP000273643">
    <property type="component" value="Unassembled WGS sequence"/>
</dbReference>
<dbReference type="PANTHER" id="PTHR45339">
    <property type="entry name" value="HYBRID SIGNAL TRANSDUCTION HISTIDINE KINASE J"/>
    <property type="match status" value="1"/>
</dbReference>
<dbReference type="PANTHER" id="PTHR45339:SF5">
    <property type="entry name" value="HISTIDINE KINASE"/>
    <property type="match status" value="1"/>
</dbReference>
<feature type="modified residue" description="4-aspartylphosphate" evidence="9">
    <location>
        <position position="367"/>
    </location>
</feature>
<evidence type="ECO:0000256" key="6">
    <source>
        <dbReference type="ARBA" id="ARBA00022777"/>
    </source>
</evidence>
<feature type="domain" description="Response regulatory" evidence="11">
    <location>
        <begin position="313"/>
        <end position="436"/>
    </location>
</feature>
<dbReference type="Gene3D" id="3.40.50.2300">
    <property type="match status" value="2"/>
</dbReference>
<dbReference type="FunFam" id="1.10.287.130:FF:000002">
    <property type="entry name" value="Two-component osmosensing histidine kinase"/>
    <property type="match status" value="1"/>
</dbReference>
<evidence type="ECO:0000256" key="7">
    <source>
        <dbReference type="ARBA" id="ARBA00022840"/>
    </source>
</evidence>
<evidence type="ECO:0000256" key="3">
    <source>
        <dbReference type="ARBA" id="ARBA00022553"/>
    </source>
</evidence>
<comment type="caution">
    <text evidence="12">The sequence shown here is derived from an EMBL/GenBank/DDBJ whole genome shotgun (WGS) entry which is preliminary data.</text>
</comment>
<comment type="catalytic activity">
    <reaction evidence="1">
        <text>ATP + protein L-histidine = ADP + protein N-phospho-L-histidine.</text>
        <dbReference type="EC" id="2.7.13.3"/>
    </reaction>
</comment>
<feature type="domain" description="Response regulatory" evidence="11">
    <location>
        <begin position="458"/>
        <end position="576"/>
    </location>
</feature>
<keyword evidence="7" id="KW-0067">ATP-binding</keyword>
<dbReference type="InterPro" id="IPR003661">
    <property type="entry name" value="HisK_dim/P_dom"/>
</dbReference>
<dbReference type="SUPFAM" id="SSF47384">
    <property type="entry name" value="Homodimeric domain of signal transducing histidine kinase"/>
    <property type="match status" value="1"/>
</dbReference>